<keyword evidence="7" id="KW-0007">Acetylation</keyword>
<evidence type="ECO:0000256" key="2">
    <source>
        <dbReference type="ARBA" id="ARBA00004123"/>
    </source>
</evidence>
<keyword evidence="15" id="KW-1185">Reference proteome</keyword>
<evidence type="ECO:0000256" key="4">
    <source>
        <dbReference type="ARBA" id="ARBA00010691"/>
    </source>
</evidence>
<name>A0AAU9XJ42_9CNID</name>
<keyword evidence="8 11" id="KW-0238">DNA-binding</keyword>
<evidence type="ECO:0000256" key="11">
    <source>
        <dbReference type="RuleBase" id="RU003767"/>
    </source>
</evidence>
<dbReference type="FunFam" id="1.10.20.10:FF:000020">
    <property type="entry name" value="Histone H2A"/>
    <property type="match status" value="1"/>
</dbReference>
<dbReference type="EMBL" id="CALNXJ010000045">
    <property type="protein sequence ID" value="CAH3149178.1"/>
    <property type="molecule type" value="Genomic_DNA"/>
</dbReference>
<proteinExistence type="inferred from homology"/>
<evidence type="ECO:0000259" key="13">
    <source>
        <dbReference type="Pfam" id="PF16211"/>
    </source>
</evidence>
<dbReference type="InterPro" id="IPR007125">
    <property type="entry name" value="H2A/H2B/H3"/>
</dbReference>
<evidence type="ECO:0000256" key="8">
    <source>
        <dbReference type="ARBA" id="ARBA00023125"/>
    </source>
</evidence>
<dbReference type="PANTHER" id="PTHR23430">
    <property type="entry name" value="HISTONE H2A"/>
    <property type="match status" value="1"/>
</dbReference>
<dbReference type="Gene3D" id="1.10.20.10">
    <property type="entry name" value="Histone, subunit A"/>
    <property type="match status" value="1"/>
</dbReference>
<dbReference type="GO" id="GO:0046982">
    <property type="term" value="F:protein heterodimerization activity"/>
    <property type="evidence" value="ECO:0007669"/>
    <property type="project" value="InterPro"/>
</dbReference>
<dbReference type="GO" id="GO:0030527">
    <property type="term" value="F:structural constituent of chromatin"/>
    <property type="evidence" value="ECO:0007669"/>
    <property type="project" value="InterPro"/>
</dbReference>
<evidence type="ECO:0000313" key="15">
    <source>
        <dbReference type="Proteomes" id="UP001159428"/>
    </source>
</evidence>
<feature type="non-terminal residue" evidence="14">
    <location>
        <position position="195"/>
    </location>
</feature>
<organism evidence="14 15">
    <name type="scientific">Pocillopora meandrina</name>
    <dbReference type="NCBI Taxonomy" id="46732"/>
    <lineage>
        <taxon>Eukaryota</taxon>
        <taxon>Metazoa</taxon>
        <taxon>Cnidaria</taxon>
        <taxon>Anthozoa</taxon>
        <taxon>Hexacorallia</taxon>
        <taxon>Scleractinia</taxon>
        <taxon>Astrocoeniina</taxon>
        <taxon>Pocilloporidae</taxon>
        <taxon>Pocillopora</taxon>
    </lineage>
</organism>
<reference evidence="14 15" key="1">
    <citation type="submission" date="2022-05" db="EMBL/GenBank/DDBJ databases">
        <authorList>
            <consortium name="Genoscope - CEA"/>
            <person name="William W."/>
        </authorList>
    </citation>
    <scope>NUCLEOTIDE SEQUENCE [LARGE SCALE GENOMIC DNA]</scope>
</reference>
<evidence type="ECO:0000256" key="1">
    <source>
        <dbReference type="ARBA" id="ARBA00002001"/>
    </source>
</evidence>
<dbReference type="InterPro" id="IPR032454">
    <property type="entry name" value="Histone_H2A_C"/>
</dbReference>
<dbReference type="Proteomes" id="UP001159428">
    <property type="component" value="Unassembled WGS sequence"/>
</dbReference>
<evidence type="ECO:0000313" key="14">
    <source>
        <dbReference type="EMBL" id="CAH3149178.1"/>
    </source>
</evidence>
<comment type="similarity">
    <text evidence="4 11">Belongs to the histone H2A family.</text>
</comment>
<comment type="subcellular location">
    <subcellularLocation>
        <location evidence="3">Chromosome</location>
    </subcellularLocation>
    <subcellularLocation>
        <location evidence="2 11">Nucleus</location>
    </subcellularLocation>
</comment>
<dbReference type="GO" id="GO:0000786">
    <property type="term" value="C:nucleosome"/>
    <property type="evidence" value="ECO:0007669"/>
    <property type="project" value="UniProtKB-KW"/>
</dbReference>
<sequence>PNGGLDFARADGGFLVVVREPRGFGRDAFKDIVDKRVHDTHGFAGDTGVGVHLFQHFVDVDRIALLSLASLLFFFSCQEKTKMTGRGKGKASGTKAKSRSSRAGLQFPVGRIHRLLRKGNYAERVGAGAPVYLAAVLEYLSAEILELAGNAARDNKKTRIIPRHLQLAVRNDEELNKLLAGVTIAQGGVLPNIQA</sequence>
<protein>
    <recommendedName>
        <fullName evidence="11">Histone H2A</fullName>
    </recommendedName>
</protein>
<dbReference type="InterPro" id="IPR009072">
    <property type="entry name" value="Histone-fold"/>
</dbReference>
<dbReference type="SMART" id="SM00414">
    <property type="entry name" value="H2A"/>
    <property type="match status" value="1"/>
</dbReference>
<dbReference type="InterPro" id="IPR032458">
    <property type="entry name" value="Histone_H2A_CS"/>
</dbReference>
<evidence type="ECO:0000256" key="9">
    <source>
        <dbReference type="ARBA" id="ARBA00023242"/>
    </source>
</evidence>
<gene>
    <name evidence="14" type="ORF">PMEA_00024017</name>
</gene>
<dbReference type="GO" id="GO:0003677">
    <property type="term" value="F:DNA binding"/>
    <property type="evidence" value="ECO:0007669"/>
    <property type="project" value="UniProtKB-KW"/>
</dbReference>
<evidence type="ECO:0000256" key="3">
    <source>
        <dbReference type="ARBA" id="ARBA00004286"/>
    </source>
</evidence>
<dbReference type="AlphaFoldDB" id="A0AAU9XJ42"/>
<keyword evidence="10 11" id="KW-0544">Nucleosome core</keyword>
<comment type="function">
    <text evidence="1">Core component of nucleosome. Nucleosomes wrap and compact DNA into chromatin, limiting DNA accessibility to the cellular machineries which require DNA as a template. Histones thereby play a central role in transcription regulation, DNA repair, DNA replication and chromosomal stability. DNA accessibility is regulated via a complex set of post-translational modifications of histones, also called histone code, and nucleosome remodeling.</text>
</comment>
<accession>A0AAU9XJ42</accession>
<evidence type="ECO:0000256" key="7">
    <source>
        <dbReference type="ARBA" id="ARBA00022990"/>
    </source>
</evidence>
<keyword evidence="6 11" id="KW-0158">Chromosome</keyword>
<evidence type="ECO:0000256" key="5">
    <source>
        <dbReference type="ARBA" id="ARBA00011538"/>
    </source>
</evidence>
<dbReference type="PRINTS" id="PR00620">
    <property type="entry name" value="HISTONEH2A"/>
</dbReference>
<dbReference type="InterPro" id="IPR002119">
    <property type="entry name" value="Histone_H2A"/>
</dbReference>
<evidence type="ECO:0000256" key="10">
    <source>
        <dbReference type="ARBA" id="ARBA00023269"/>
    </source>
</evidence>
<dbReference type="CDD" id="cd00074">
    <property type="entry name" value="HFD_H2A"/>
    <property type="match status" value="1"/>
</dbReference>
<feature type="domain" description="Core Histone H2A/H2B/H3" evidence="12">
    <location>
        <begin position="94"/>
        <end position="170"/>
    </location>
</feature>
<evidence type="ECO:0000259" key="12">
    <source>
        <dbReference type="Pfam" id="PF00125"/>
    </source>
</evidence>
<dbReference type="PROSITE" id="PS00046">
    <property type="entry name" value="HISTONE_H2A"/>
    <property type="match status" value="1"/>
</dbReference>
<evidence type="ECO:0000256" key="6">
    <source>
        <dbReference type="ARBA" id="ARBA00022454"/>
    </source>
</evidence>
<comment type="subunit">
    <text evidence="5 11">The nucleosome is a histone octamer containing two molecules each of H2A, H2B, H3 and H4 assembled in one H3-H4 heterotetramer and two H2A-H2B heterodimers. The octamer wraps approximately 147 bp of DNA.</text>
</comment>
<dbReference type="GO" id="GO:0005634">
    <property type="term" value="C:nucleus"/>
    <property type="evidence" value="ECO:0007669"/>
    <property type="project" value="UniProtKB-SubCell"/>
</dbReference>
<dbReference type="Pfam" id="PF16211">
    <property type="entry name" value="Histone_H2A_C"/>
    <property type="match status" value="1"/>
</dbReference>
<keyword evidence="9 11" id="KW-0539">Nucleus</keyword>
<feature type="non-terminal residue" evidence="14">
    <location>
        <position position="1"/>
    </location>
</feature>
<dbReference type="SUPFAM" id="SSF47113">
    <property type="entry name" value="Histone-fold"/>
    <property type="match status" value="1"/>
</dbReference>
<feature type="domain" description="Histone H2A C-terminal" evidence="13">
    <location>
        <begin position="173"/>
        <end position="195"/>
    </location>
</feature>
<dbReference type="Pfam" id="PF00125">
    <property type="entry name" value="Histone"/>
    <property type="match status" value="1"/>
</dbReference>
<comment type="caution">
    <text evidence="14">The sequence shown here is derived from an EMBL/GenBank/DDBJ whole genome shotgun (WGS) entry which is preliminary data.</text>
</comment>